<dbReference type="EMBL" id="JAFICZ010000001">
    <property type="protein sequence ID" value="MBP1294336.1"/>
    <property type="molecule type" value="Genomic_DNA"/>
</dbReference>
<gene>
    <name evidence="2" type="ORF">JOH49_004089</name>
</gene>
<protein>
    <recommendedName>
        <fullName evidence="4">HNH endonuclease</fullName>
    </recommendedName>
</protein>
<sequence length="150" mass="16626">MTFPDTDGQPQPITPAQAISADDTPISTICSEAPAESADRGSVYGRYISSAAWQTSPARLAELEASGHRCRLCFASRREARLEVHHRTYRNFRCELAEDLTTLCHPCHLGVTGMERFRKYARSPFKPPPPTPAAPPPPALFDYRSPLEIT</sequence>
<evidence type="ECO:0000256" key="1">
    <source>
        <dbReference type="SAM" id="MobiDB-lite"/>
    </source>
</evidence>
<reference evidence="2" key="1">
    <citation type="submission" date="2021-02" db="EMBL/GenBank/DDBJ databases">
        <title>Genomic Encyclopedia of Type Strains, Phase IV (KMG-V): Genome sequencing to study the core and pangenomes of soil and plant-associated prokaryotes.</title>
        <authorList>
            <person name="Whitman W."/>
        </authorList>
    </citation>
    <scope>NUCLEOTIDE SEQUENCE</scope>
    <source>
        <strain evidence="2">USDA 406</strain>
    </source>
</reference>
<feature type="compositionally biased region" description="Pro residues" evidence="1">
    <location>
        <begin position="125"/>
        <end position="139"/>
    </location>
</feature>
<comment type="caution">
    <text evidence="2">The sequence shown here is derived from an EMBL/GenBank/DDBJ whole genome shotgun (WGS) entry which is preliminary data.</text>
</comment>
<dbReference type="Proteomes" id="UP000673383">
    <property type="component" value="Unassembled WGS sequence"/>
</dbReference>
<proteinExistence type="predicted"/>
<dbReference type="RefSeq" id="WP_172646907.1">
    <property type="nucleotide sequence ID" value="NZ_JAFICZ010000001.1"/>
</dbReference>
<feature type="region of interest" description="Disordered" evidence="1">
    <location>
        <begin position="122"/>
        <end position="150"/>
    </location>
</feature>
<organism evidence="2 3">
    <name type="scientific">Bradyrhizobium elkanii</name>
    <dbReference type="NCBI Taxonomy" id="29448"/>
    <lineage>
        <taxon>Bacteria</taxon>
        <taxon>Pseudomonadati</taxon>
        <taxon>Pseudomonadota</taxon>
        <taxon>Alphaproteobacteria</taxon>
        <taxon>Hyphomicrobiales</taxon>
        <taxon>Nitrobacteraceae</taxon>
        <taxon>Bradyrhizobium</taxon>
    </lineage>
</organism>
<evidence type="ECO:0008006" key="4">
    <source>
        <dbReference type="Google" id="ProtNLM"/>
    </source>
</evidence>
<dbReference type="AlphaFoldDB" id="A0A8I2C6G9"/>
<name>A0A8I2C6G9_BRAEL</name>
<evidence type="ECO:0000313" key="3">
    <source>
        <dbReference type="Proteomes" id="UP000673383"/>
    </source>
</evidence>
<accession>A0A8I2C6G9</accession>
<evidence type="ECO:0000313" key="2">
    <source>
        <dbReference type="EMBL" id="MBP1294336.1"/>
    </source>
</evidence>